<dbReference type="InterPro" id="IPR015943">
    <property type="entry name" value="WD40/YVTN_repeat-like_dom_sf"/>
</dbReference>
<keyword evidence="10" id="KW-1185">Reference proteome</keyword>
<dbReference type="EMBL" id="CAJPDT010000033">
    <property type="protein sequence ID" value="CAF9923341.1"/>
    <property type="molecule type" value="Genomic_DNA"/>
</dbReference>
<dbReference type="Gene3D" id="2.130.10.10">
    <property type="entry name" value="YVTN repeat-like/Quinoprotein amine dehydrogenase"/>
    <property type="match status" value="1"/>
</dbReference>
<dbReference type="GO" id="GO:0005643">
    <property type="term" value="C:nuclear pore"/>
    <property type="evidence" value="ECO:0007669"/>
    <property type="project" value="UniProtKB-SubCell"/>
</dbReference>
<keyword evidence="6" id="KW-0906">Nuclear pore complex</keyword>
<dbReference type="SUPFAM" id="SSF50978">
    <property type="entry name" value="WD40 repeat-like"/>
    <property type="match status" value="1"/>
</dbReference>
<name>A0A8H3FEW4_9LECA</name>
<feature type="compositionally biased region" description="Polar residues" evidence="8">
    <location>
        <begin position="852"/>
        <end position="861"/>
    </location>
</feature>
<comment type="subcellular location">
    <subcellularLocation>
        <location evidence="1">Nucleus</location>
        <location evidence="1">Nuclear pore complex</location>
    </subcellularLocation>
</comment>
<dbReference type="GO" id="GO:0000055">
    <property type="term" value="P:ribosomal large subunit export from nucleus"/>
    <property type="evidence" value="ECO:0007669"/>
    <property type="project" value="InterPro"/>
</dbReference>
<feature type="compositionally biased region" description="Acidic residues" evidence="8">
    <location>
        <begin position="817"/>
        <end position="826"/>
    </location>
</feature>
<evidence type="ECO:0000256" key="2">
    <source>
        <dbReference type="ARBA" id="ARBA00022448"/>
    </source>
</evidence>
<keyword evidence="3" id="KW-0509">mRNA transport</keyword>
<dbReference type="PANTHER" id="PTHR13257:SF0">
    <property type="entry name" value="NUCLEAR PORE COMPLEX PROTEIN NUP88"/>
    <property type="match status" value="1"/>
</dbReference>
<dbReference type="InterPro" id="IPR036322">
    <property type="entry name" value="WD40_repeat_dom_sf"/>
</dbReference>
<accession>A0A8H3FEW4</accession>
<sequence>MPKVLAYTPEWLSRNNPGFQLFNNAHPTPAQAPARQRGSIQSEKGSDSDNEYVGPNKTIARRGAEIFTVVGKHIRWADLSMLKEDFEEQKATPSKPPKSTGSRSDLQIEKDGPEDGSYRILTIALGETIRQLSVSPNGNLLAIATAHTVHIALLPDSSHLGQLPNGAIKLKAFAIGPTTHVLSQSQVASILWHPCGVAGNCLVTITVDAVVRLWEFNRDNRWSTDSPTLAVDLKKLVTGSSEEEDFAPGRIRNRAFSLDSVGLEVASACFGGRGSSVESAWSATTLWFAMKGGDVYALCPLLPSKWQPPSTLMPSISTTVVAKIALAQEESQSNLDETRQFNDQYEWIRGIDSQDPTIVEGKDEFAPEIEIYNRPTTPGAIPRLQGPFQLFSEDTEEDLELCDIHVIAGKIDVEALTSGDDSESEPDWMDEHGVSAAVVCLVTRGGRVYVCLDLEGVEGQWLPRKKQKRLPEPPKEPYLIVLEGLETLSPPDLLDLEWPTFTEDVQSRYSFFVTHSKAVFFFSLDPWVQSLEQELRSNEKLGAPFRMDIIKNGPGTLRERMLTFNHEQDLVWNTFVAACLVLEDSDLGYFLLTPLHGEPKAAILEKPQPEPALPVQDEEEEESFKSSIDMDTLSLRGPAREVYQAPQIFSRRSSLPGFFDKNVPSRHRKLMKEQVRMSTATLGLMTSAHRVVSGETHSLGIAAADLFRRCERLQDELRDQISRANENAHRTEVIVGEDADQYVGNTTGKGHATLDERLGKVRSRHQELASRHEKLREKFGKAGEEVSEKEKLWFAEVMKTAESVGLESEEQAQKQDQEEDGQESEPETLQRYQDVKNLTTDLVARAKEAAEQGSNGQTNGDGTHVIPSDLRKERVTKVMKLLERESALVEAAKSRLNRLALSSTA</sequence>
<evidence type="ECO:0000256" key="7">
    <source>
        <dbReference type="ARBA" id="ARBA00023242"/>
    </source>
</evidence>
<evidence type="ECO:0000256" key="8">
    <source>
        <dbReference type="SAM" id="MobiDB-lite"/>
    </source>
</evidence>
<dbReference type="GO" id="GO:0000056">
    <property type="term" value="P:ribosomal small subunit export from nucleus"/>
    <property type="evidence" value="ECO:0007669"/>
    <property type="project" value="InterPro"/>
</dbReference>
<dbReference type="AlphaFoldDB" id="A0A8H3FEW4"/>
<keyword evidence="4" id="KW-0653">Protein transport</keyword>
<keyword evidence="7" id="KW-0539">Nucleus</keyword>
<dbReference type="GO" id="GO:0017056">
    <property type="term" value="F:structural constituent of nuclear pore"/>
    <property type="evidence" value="ECO:0007669"/>
    <property type="project" value="InterPro"/>
</dbReference>
<dbReference type="OrthoDB" id="341482at2759"/>
<evidence type="ECO:0000256" key="5">
    <source>
        <dbReference type="ARBA" id="ARBA00023010"/>
    </source>
</evidence>
<organism evidence="9 10">
    <name type="scientific">Imshaugia aleurites</name>
    <dbReference type="NCBI Taxonomy" id="172621"/>
    <lineage>
        <taxon>Eukaryota</taxon>
        <taxon>Fungi</taxon>
        <taxon>Dikarya</taxon>
        <taxon>Ascomycota</taxon>
        <taxon>Pezizomycotina</taxon>
        <taxon>Lecanoromycetes</taxon>
        <taxon>OSLEUM clade</taxon>
        <taxon>Lecanoromycetidae</taxon>
        <taxon>Lecanorales</taxon>
        <taxon>Lecanorineae</taxon>
        <taxon>Parmeliaceae</taxon>
        <taxon>Imshaugia</taxon>
    </lineage>
</organism>
<keyword evidence="2" id="KW-0813">Transport</keyword>
<dbReference type="InterPro" id="IPR037700">
    <property type="entry name" value="NUP88/NUP82"/>
</dbReference>
<comment type="caution">
    <text evidence="9">The sequence shown here is derived from an EMBL/GenBank/DDBJ whole genome shotgun (WGS) entry which is preliminary data.</text>
</comment>
<feature type="compositionally biased region" description="Polar residues" evidence="8">
    <location>
        <begin position="16"/>
        <end position="26"/>
    </location>
</feature>
<evidence type="ECO:0000256" key="1">
    <source>
        <dbReference type="ARBA" id="ARBA00004567"/>
    </source>
</evidence>
<feature type="region of interest" description="Disordered" evidence="8">
    <location>
        <begin position="87"/>
        <end position="113"/>
    </location>
</feature>
<keyword evidence="5" id="KW-0811">Translocation</keyword>
<dbReference type="GO" id="GO:0006406">
    <property type="term" value="P:mRNA export from nucleus"/>
    <property type="evidence" value="ECO:0007669"/>
    <property type="project" value="TreeGrafter"/>
</dbReference>
<protein>
    <submittedName>
        <fullName evidence="9">Uncharacterized protein</fullName>
    </submittedName>
</protein>
<evidence type="ECO:0000313" key="10">
    <source>
        <dbReference type="Proteomes" id="UP000664534"/>
    </source>
</evidence>
<evidence type="ECO:0000256" key="3">
    <source>
        <dbReference type="ARBA" id="ARBA00022816"/>
    </source>
</evidence>
<feature type="region of interest" description="Disordered" evidence="8">
    <location>
        <begin position="16"/>
        <end position="56"/>
    </location>
</feature>
<evidence type="ECO:0000256" key="4">
    <source>
        <dbReference type="ARBA" id="ARBA00022927"/>
    </source>
</evidence>
<dbReference type="PANTHER" id="PTHR13257">
    <property type="entry name" value="NUCLEOPORIN NUP84-RELATED"/>
    <property type="match status" value="1"/>
</dbReference>
<gene>
    <name evidence="9" type="ORF">IMSHALPRED_005901</name>
</gene>
<proteinExistence type="predicted"/>
<evidence type="ECO:0000313" key="9">
    <source>
        <dbReference type="EMBL" id="CAF9923341.1"/>
    </source>
</evidence>
<dbReference type="Proteomes" id="UP000664534">
    <property type="component" value="Unassembled WGS sequence"/>
</dbReference>
<dbReference type="GO" id="GO:0006606">
    <property type="term" value="P:protein import into nucleus"/>
    <property type="evidence" value="ECO:0007669"/>
    <property type="project" value="TreeGrafter"/>
</dbReference>
<evidence type="ECO:0000256" key="6">
    <source>
        <dbReference type="ARBA" id="ARBA00023132"/>
    </source>
</evidence>
<feature type="region of interest" description="Disordered" evidence="8">
    <location>
        <begin position="848"/>
        <end position="870"/>
    </location>
</feature>
<feature type="region of interest" description="Disordered" evidence="8">
    <location>
        <begin position="803"/>
        <end position="833"/>
    </location>
</feature>
<reference evidence="9" key="1">
    <citation type="submission" date="2021-03" db="EMBL/GenBank/DDBJ databases">
        <authorList>
            <person name="Tagirdzhanova G."/>
        </authorList>
    </citation>
    <scope>NUCLEOTIDE SEQUENCE</scope>
</reference>